<dbReference type="InterPro" id="IPR001878">
    <property type="entry name" value="Znf_CCHC"/>
</dbReference>
<dbReference type="SUPFAM" id="SSF57756">
    <property type="entry name" value="Retrovirus zinc finger-like domains"/>
    <property type="match status" value="1"/>
</dbReference>
<dbReference type="GO" id="GO:0003676">
    <property type="term" value="F:nucleic acid binding"/>
    <property type="evidence" value="ECO:0007669"/>
    <property type="project" value="InterPro"/>
</dbReference>
<sequence>MMVGGSQQETLHPGFVLLGTRHQSVPVISRELMLLDGFNTVSPSSTCFKCGDTGHIQSVCSINVHFIATNIKTCNSDSTRPRIYNDDLSLSTIEIDGVESHSSSELNETQNSRETTVSNQSIYQISHVIVLNMAFSNDSLIPEEILCKSEKNVE</sequence>
<accession>A0A183LJH2</accession>
<proteinExistence type="predicted"/>
<dbReference type="Proteomes" id="UP000277204">
    <property type="component" value="Unassembled WGS sequence"/>
</dbReference>
<dbReference type="PROSITE" id="PS50158">
    <property type="entry name" value="ZF_CCHC"/>
    <property type="match status" value="1"/>
</dbReference>
<evidence type="ECO:0000313" key="2">
    <source>
        <dbReference type="Proteomes" id="UP000277204"/>
    </source>
</evidence>
<gene>
    <name evidence="1" type="ORF">SMRZ_LOCUS3947</name>
</gene>
<dbReference type="InterPro" id="IPR036875">
    <property type="entry name" value="Znf_CCHC_sf"/>
</dbReference>
<reference evidence="1 2" key="1">
    <citation type="submission" date="2018-11" db="EMBL/GenBank/DDBJ databases">
        <authorList>
            <consortium name="Pathogen Informatics"/>
        </authorList>
    </citation>
    <scope>NUCLEOTIDE SEQUENCE [LARGE SCALE GENOMIC DNA]</scope>
    <source>
        <strain evidence="1 2">Zambia</strain>
    </source>
</reference>
<dbReference type="Pfam" id="PF00098">
    <property type="entry name" value="zf-CCHC"/>
    <property type="match status" value="1"/>
</dbReference>
<keyword evidence="2" id="KW-1185">Reference proteome</keyword>
<dbReference type="AlphaFoldDB" id="A0A183LJH2"/>
<dbReference type="EMBL" id="UZAI01001198">
    <property type="protein sequence ID" value="VDO59550.1"/>
    <property type="molecule type" value="Genomic_DNA"/>
</dbReference>
<name>A0A183LJH2_9TREM</name>
<organism evidence="1 2">
    <name type="scientific">Schistosoma margrebowiei</name>
    <dbReference type="NCBI Taxonomy" id="48269"/>
    <lineage>
        <taxon>Eukaryota</taxon>
        <taxon>Metazoa</taxon>
        <taxon>Spiralia</taxon>
        <taxon>Lophotrochozoa</taxon>
        <taxon>Platyhelminthes</taxon>
        <taxon>Trematoda</taxon>
        <taxon>Digenea</taxon>
        <taxon>Strigeidida</taxon>
        <taxon>Schistosomatoidea</taxon>
        <taxon>Schistosomatidae</taxon>
        <taxon>Schistosoma</taxon>
    </lineage>
</organism>
<protein>
    <submittedName>
        <fullName evidence="1">Uncharacterized protein</fullName>
    </submittedName>
</protein>
<dbReference type="GO" id="GO:0008270">
    <property type="term" value="F:zinc ion binding"/>
    <property type="evidence" value="ECO:0007669"/>
    <property type="project" value="InterPro"/>
</dbReference>
<evidence type="ECO:0000313" key="1">
    <source>
        <dbReference type="EMBL" id="VDO59550.1"/>
    </source>
</evidence>